<evidence type="ECO:0000256" key="1">
    <source>
        <dbReference type="SAM" id="Phobius"/>
    </source>
</evidence>
<dbReference type="EMBL" id="JQ247180">
    <property type="protein sequence ID" value="AFE85865.1"/>
    <property type="molecule type" value="Genomic_DNA"/>
</dbReference>
<evidence type="ECO:0000313" key="3">
    <source>
        <dbReference type="EMBL" id="AJK93608.1"/>
    </source>
</evidence>
<evidence type="ECO:0000313" key="2">
    <source>
        <dbReference type="EMBL" id="AFE85865.1"/>
    </source>
</evidence>
<reference evidence="4" key="5">
    <citation type="submission" date="2014-12" db="EMBL/GenBank/DDBJ databases">
        <title>Detection and genotyping of koi herpesvirus (KHV) from koi carp (Cyprinus carpio L.) experiencing mass mortalities in Iran.</title>
        <authorList>
            <person name="Rahmati-Holasoo H."/>
            <person name="Zargar A."/>
            <person name="Ahmadivand S."/>
            <person name="Ezhari S."/>
            <person name="Shokrpoor S."/>
            <person name="Ebrahimzadeh-Mousavi H."/>
        </authorList>
    </citation>
    <scope>NUCLEOTIDE SEQUENCE</scope>
    <source>
        <strain evidence="4">TUMST1</strain>
    </source>
</reference>
<accession>A4FTN0</accession>
<keyword evidence="1" id="KW-0812">Transmembrane</keyword>
<reference evidence="2" key="3">
    <citation type="journal article" date="2013" name="Vet. Microbiol.">
        <title>Emergence of fatal European genotype CyHV-3/KHV in mainland China.</title>
        <authorList>
            <person name="Dong C."/>
            <person name="Li X."/>
            <person name="Weng S."/>
            <person name="Xie S."/>
            <person name="He J."/>
        </authorList>
    </citation>
    <scope>NUCLEOTIDE SEQUENCE</scope>
    <source>
        <strain evidence="2">KHV-GZ10</strain>
    </source>
</reference>
<evidence type="ECO:0000313" key="8">
    <source>
        <dbReference type="Proteomes" id="UP000169752"/>
    </source>
</evidence>
<organism evidence="7 8">
    <name type="scientific">Cyprinid herpesvirus 3</name>
    <name type="common">CyHV-3</name>
    <dbReference type="NCBI Taxonomy" id="180230"/>
    <lineage>
        <taxon>Viruses</taxon>
        <taxon>Duplodnaviria</taxon>
        <taxon>Heunggongvirae</taxon>
        <taxon>Peploviricota</taxon>
        <taxon>Herviviricetes</taxon>
        <taxon>Herpesvirales</taxon>
        <taxon>Alloherpesviridae</taxon>
        <taxon>Cyvirus</taxon>
        <taxon>Cyvirus cyprinidallo3</taxon>
    </lineage>
</organism>
<dbReference type="Proteomes" id="UP000169752">
    <property type="component" value="Segment"/>
</dbReference>
<keyword evidence="1" id="KW-0472">Membrane</keyword>
<sequence length="157" mass="16904">MKASKLLLVTWVAFAAGQNATTLAPLAATNGTTTMNSTWSSTASVMNSTTWSSTMNSTWSTTTAASGDSWWRPEEVLSRCRDQAGLNWLGCAQGMVVVMVIFAIIFAIIVIVVVWVLMHVVIARRDPAGAAGPGAMSASYNRGYVEDEDDVVHFRKI</sequence>
<feature type="transmembrane region" description="Helical" evidence="1">
    <location>
        <begin position="95"/>
        <end position="117"/>
    </location>
</feature>
<reference evidence="6" key="7">
    <citation type="submission" date="2015-08" db="EMBL/GenBank/DDBJ databases">
        <title>Detection of Cyprinid herpesvirus-3 (CyHV-3), from farmed common carp, Cyprinus carpio L., in Iran.</title>
        <authorList>
            <person name="Rahmati-Holasoo H."/>
            <person name="Ahmadivand S."/>
            <person name="Soltani M."/>
            <person name="Shokrpoor S."/>
            <person name="Ahmadpoor M."/>
        </authorList>
    </citation>
    <scope>NUCLEOTIDE SEQUENCE</scope>
    <source>
        <strain evidence="6">TUMST1</strain>
    </source>
</reference>
<evidence type="ECO:0000313" key="4">
    <source>
        <dbReference type="EMBL" id="AJO69995.1"/>
    </source>
</evidence>
<keyword evidence="1" id="KW-1133">Transmembrane helix</keyword>
<gene>
    <name evidence="7" type="ORF">KHVJ145</name>
</gene>
<reference evidence="2" key="2">
    <citation type="submission" date="2011-12" db="EMBL/GenBank/DDBJ databases">
        <authorList>
            <person name="Dong C.F."/>
            <person name="Li X.Z."/>
            <person name="Weng S.P."/>
            <person name="He J.G."/>
        </authorList>
    </citation>
    <scope>NUCLEOTIDE SEQUENCE</scope>
    <source>
        <strain evidence="2">KHV-GZ10</strain>
    </source>
</reference>
<dbReference type="EMBL" id="KP280048">
    <property type="protein sequence ID" value="AJO69995.1"/>
    <property type="molecule type" value="Genomic_DNA"/>
</dbReference>
<reference evidence="3" key="4">
    <citation type="submission" date="2014-10" db="EMBL/GenBank/DDBJ databases">
        <title>Molecular cloning and characterization of the genes coding for the envelope proteins from Cyprinid herpesvirus 3-HZ419 strain.</title>
        <authorList>
            <person name="Liu Z."/>
            <person name="Ke H."/>
            <person name="Ma Y."/>
            <person name="Hao L."/>
            <person name="Ma J."/>
            <person name="Liang Z."/>
        </authorList>
    </citation>
    <scope>NUCLEOTIDE SEQUENCE</scope>
    <source>
        <strain evidence="3">HZ419</strain>
    </source>
</reference>
<protein>
    <submittedName>
        <fullName evidence="2 3">ORF136</fullName>
    </submittedName>
</protein>
<dbReference type="EMBL" id="KT364394">
    <property type="protein sequence ID" value="AKU53560.1"/>
    <property type="molecule type" value="Genomic_DNA"/>
</dbReference>
<evidence type="ECO:0000313" key="7">
    <source>
        <dbReference type="EMBL" id="BAF48949.1"/>
    </source>
</evidence>
<dbReference type="EMBL" id="AP008984">
    <property type="protein sequence ID" value="BAF48949.1"/>
    <property type="molecule type" value="Genomic_DNA"/>
</dbReference>
<name>A4FTN0_CYHV3</name>
<evidence type="ECO:0000313" key="5">
    <source>
        <dbReference type="EMBL" id="AKU53558.1"/>
    </source>
</evidence>
<dbReference type="EMBL" id="KT290518">
    <property type="protein sequence ID" value="AKU53558.1"/>
    <property type="molecule type" value="Genomic_DNA"/>
</dbReference>
<evidence type="ECO:0000313" key="6">
    <source>
        <dbReference type="EMBL" id="AKU53560.1"/>
    </source>
</evidence>
<reference evidence="7 8" key="1">
    <citation type="journal article" date="2007" name="J. Virol.">
        <title>Genome sequences of three koi herpesvirus isolates representing the expanding distribution of an emerging disease threatening koi and common carp worldwide.</title>
        <authorList>
            <person name="Aoki T."/>
            <person name="Hirono I."/>
            <person name="Kurokawa K."/>
            <person name="Fukuda H."/>
            <person name="Nahary R."/>
            <person name="Eldar A."/>
            <person name="Davison A.J."/>
            <person name="Waltzek T.B."/>
            <person name="Bercovier H."/>
            <person name="Hedrick R.P."/>
        </authorList>
    </citation>
    <scope>NUCLEOTIDE SEQUENCE [LARGE SCALE GENOMIC DNA]</scope>
    <source>
        <strain evidence="7">TUMST1</strain>
    </source>
</reference>
<reference evidence="5" key="6">
    <citation type="submission" date="2015-07" db="EMBL/GenBank/DDBJ databases">
        <title>MeaNS - Measles Nucleotide Surveillance Program.</title>
        <authorList>
            <person name="Tran T."/>
            <person name="Druce J."/>
        </authorList>
    </citation>
    <scope>NUCLEOTIDE SEQUENCE</scope>
    <source>
        <strain evidence="5">TUMST1</strain>
    </source>
</reference>
<dbReference type="EMBL" id="KP004902">
    <property type="protein sequence ID" value="AJK93608.1"/>
    <property type="molecule type" value="Genomic_DNA"/>
</dbReference>
<proteinExistence type="predicted"/>